<evidence type="ECO:0000256" key="1">
    <source>
        <dbReference type="SAM" id="MobiDB-lite"/>
    </source>
</evidence>
<evidence type="ECO:0000313" key="5">
    <source>
        <dbReference type="Proteomes" id="UP000054302"/>
    </source>
</evidence>
<dbReference type="STRING" id="212818.A0A0D1WK31"/>
<evidence type="ECO:0000256" key="2">
    <source>
        <dbReference type="SAM" id="SignalP"/>
    </source>
</evidence>
<proteinExistence type="predicted"/>
<protein>
    <recommendedName>
        <fullName evidence="3">Phytase-like domain-containing protein</fullName>
    </recommendedName>
</protein>
<organism evidence="4 5">
    <name type="scientific">Exophiala mesophila</name>
    <name type="common">Black yeast-like fungus</name>
    <dbReference type="NCBI Taxonomy" id="212818"/>
    <lineage>
        <taxon>Eukaryota</taxon>
        <taxon>Fungi</taxon>
        <taxon>Dikarya</taxon>
        <taxon>Ascomycota</taxon>
        <taxon>Pezizomycotina</taxon>
        <taxon>Eurotiomycetes</taxon>
        <taxon>Chaetothyriomycetidae</taxon>
        <taxon>Chaetothyriales</taxon>
        <taxon>Herpotrichiellaceae</taxon>
        <taxon>Exophiala</taxon>
    </lineage>
</organism>
<dbReference type="EMBL" id="KN847525">
    <property type="protein sequence ID" value="KIV89280.1"/>
    <property type="molecule type" value="Genomic_DNA"/>
</dbReference>
<dbReference type="HOGENOM" id="CLU_026803_0_0_1"/>
<dbReference type="AlphaFoldDB" id="A0A0D1WK31"/>
<feature type="compositionally biased region" description="Polar residues" evidence="1">
    <location>
        <begin position="235"/>
        <end position="248"/>
    </location>
</feature>
<dbReference type="Pfam" id="PF13449">
    <property type="entry name" value="Phytase-like"/>
    <property type="match status" value="1"/>
</dbReference>
<dbReference type="SUPFAM" id="SSF50956">
    <property type="entry name" value="Thermostable phytase (3-phytase)"/>
    <property type="match status" value="1"/>
</dbReference>
<dbReference type="PANTHER" id="PTHR37957">
    <property type="entry name" value="BLR7070 PROTEIN"/>
    <property type="match status" value="1"/>
</dbReference>
<accession>A0A0D1WK31</accession>
<keyword evidence="2" id="KW-0732">Signal</keyword>
<keyword evidence="5" id="KW-1185">Reference proteome</keyword>
<dbReference type="InterPro" id="IPR027372">
    <property type="entry name" value="Phytase-like_dom"/>
</dbReference>
<name>A0A0D1WK31_EXOME</name>
<feature type="signal peptide" evidence="2">
    <location>
        <begin position="1"/>
        <end position="17"/>
    </location>
</feature>
<evidence type="ECO:0000259" key="3">
    <source>
        <dbReference type="Pfam" id="PF13449"/>
    </source>
</evidence>
<sequence length="517" mass="56029">MLVKPVLGLLAASFAAATPAPRAVDAVKTTVINGQQYVYESLAGYGYTPANSRDKFGDTAAGLGSSAVLDLKTWTKDKKTGVYSGILWALPDRGWNTEGTLNYQPRLHKFSITFNPNYTSTVDSPSKPNLHFEYLDSILFTDPEGTPITGIDADATGPYLTFPGFPDLPSATYSGDGFGGEGPGGHRVTLDPEGLVLNADKSFWVSDEYGPYIYHFSPEGQLISAIRPPPAVIPQRNNSDSFSANSSPRYDPDLQVVPAQNPTGRANNQGLEGLTASPDGKTLYALLQSALDQDGGLNATHRRYARFLEYDVSDPANPIYKSEHVVPLPRILNNTRVAAQSAIHYLSPTRFLVLSRDSGRGHGLDNSNSTYRQIDIFDISNATDIKGPTFDSTTGSIATNGTLNSSIIPATYDSWINFNLNSQLNRFGLHNGGEQDAGLLNEKWESIVLAPVNPKSGWLDWKSSKQSAEDYFVISLSDNDFITQNGFTNGGQLAYADESGFDLDNQALVFKVKIPSS</sequence>
<evidence type="ECO:0000313" key="4">
    <source>
        <dbReference type="EMBL" id="KIV89280.1"/>
    </source>
</evidence>
<reference evidence="4 5" key="1">
    <citation type="submission" date="2015-01" db="EMBL/GenBank/DDBJ databases">
        <title>The Genome Sequence of Exophiala mesophila CBS40295.</title>
        <authorList>
            <consortium name="The Broad Institute Genomics Platform"/>
            <person name="Cuomo C."/>
            <person name="de Hoog S."/>
            <person name="Gorbushina A."/>
            <person name="Stielow B."/>
            <person name="Teixiera M."/>
            <person name="Abouelleil A."/>
            <person name="Chapman S.B."/>
            <person name="Priest M."/>
            <person name="Young S.K."/>
            <person name="Wortman J."/>
            <person name="Nusbaum C."/>
            <person name="Birren B."/>
        </authorList>
    </citation>
    <scope>NUCLEOTIDE SEQUENCE [LARGE SCALE GENOMIC DNA]</scope>
    <source>
        <strain evidence="4 5">CBS 40295</strain>
    </source>
</reference>
<feature type="chain" id="PRO_5002236186" description="Phytase-like domain-containing protein" evidence="2">
    <location>
        <begin position="18"/>
        <end position="517"/>
    </location>
</feature>
<dbReference type="PANTHER" id="PTHR37957:SF1">
    <property type="entry name" value="PHYTASE-LIKE DOMAIN-CONTAINING PROTEIN"/>
    <property type="match status" value="1"/>
</dbReference>
<dbReference type="GeneID" id="27326703"/>
<dbReference type="OMA" id="DYRPRLN"/>
<gene>
    <name evidence="4" type="ORF">PV10_08858</name>
</gene>
<dbReference type="VEuPathDB" id="FungiDB:PV10_08858"/>
<feature type="region of interest" description="Disordered" evidence="1">
    <location>
        <begin position="229"/>
        <end position="249"/>
    </location>
</feature>
<dbReference type="OrthoDB" id="425936at2759"/>
<dbReference type="Proteomes" id="UP000054302">
    <property type="component" value="Unassembled WGS sequence"/>
</dbReference>
<dbReference type="RefSeq" id="XP_016220854.1">
    <property type="nucleotide sequence ID" value="XM_016373943.1"/>
</dbReference>
<feature type="domain" description="Phytase-like" evidence="3">
    <location>
        <begin position="86"/>
        <end position="387"/>
    </location>
</feature>